<dbReference type="PANTHER" id="PTHR42659:SF2">
    <property type="entry name" value="XANTHINE DEHYDROGENASE SUBUNIT C-RELATED"/>
    <property type="match status" value="1"/>
</dbReference>
<dbReference type="InterPro" id="IPR005107">
    <property type="entry name" value="CO_DH_flav_C"/>
</dbReference>
<dbReference type="SMART" id="SM01092">
    <property type="entry name" value="CO_deh_flav_C"/>
    <property type="match status" value="1"/>
</dbReference>
<keyword evidence="3" id="KW-0560">Oxidoreductase</keyword>
<dbReference type="PANTHER" id="PTHR42659">
    <property type="entry name" value="XANTHINE DEHYDROGENASE SUBUNIT C-RELATED"/>
    <property type="match status" value="1"/>
</dbReference>
<dbReference type="GO" id="GO:0071949">
    <property type="term" value="F:FAD binding"/>
    <property type="evidence" value="ECO:0007669"/>
    <property type="project" value="InterPro"/>
</dbReference>
<dbReference type="EMBL" id="CAFBLS010000014">
    <property type="protein sequence ID" value="CAB4860669.1"/>
    <property type="molecule type" value="Genomic_DNA"/>
</dbReference>
<organism evidence="5">
    <name type="scientific">freshwater metagenome</name>
    <dbReference type="NCBI Taxonomy" id="449393"/>
    <lineage>
        <taxon>unclassified sequences</taxon>
        <taxon>metagenomes</taxon>
        <taxon>ecological metagenomes</taxon>
    </lineage>
</organism>
<keyword evidence="2" id="KW-0274">FAD</keyword>
<accession>A0A6J7CX57</accession>
<dbReference type="Gene3D" id="3.30.465.10">
    <property type="match status" value="1"/>
</dbReference>
<feature type="domain" description="FAD-binding PCMH-type" evidence="4">
    <location>
        <begin position="1"/>
        <end position="177"/>
    </location>
</feature>
<name>A0A6J7CX57_9ZZZZ</name>
<evidence type="ECO:0000256" key="1">
    <source>
        <dbReference type="ARBA" id="ARBA00022630"/>
    </source>
</evidence>
<dbReference type="Pfam" id="PF03450">
    <property type="entry name" value="CO_deh_flav_C"/>
    <property type="match status" value="1"/>
</dbReference>
<evidence type="ECO:0000313" key="5">
    <source>
        <dbReference type="EMBL" id="CAB4860669.1"/>
    </source>
</evidence>
<dbReference type="InterPro" id="IPR051312">
    <property type="entry name" value="Diverse_Substr_Oxidored"/>
</dbReference>
<gene>
    <name evidence="5" type="ORF">UFOPK3402_00192</name>
</gene>
<evidence type="ECO:0000256" key="3">
    <source>
        <dbReference type="ARBA" id="ARBA00023002"/>
    </source>
</evidence>
<dbReference type="PROSITE" id="PS51387">
    <property type="entry name" value="FAD_PCMH"/>
    <property type="match status" value="1"/>
</dbReference>
<dbReference type="SUPFAM" id="SSF55447">
    <property type="entry name" value="CO dehydrogenase flavoprotein C-terminal domain-like"/>
    <property type="match status" value="1"/>
</dbReference>
<protein>
    <submittedName>
        <fullName evidence="5">Unannotated protein</fullName>
    </submittedName>
</protein>
<dbReference type="SUPFAM" id="SSF56176">
    <property type="entry name" value="FAD-binding/transporter-associated domain-like"/>
    <property type="match status" value="1"/>
</dbReference>
<dbReference type="GO" id="GO:0016491">
    <property type="term" value="F:oxidoreductase activity"/>
    <property type="evidence" value="ECO:0007669"/>
    <property type="project" value="UniProtKB-KW"/>
</dbReference>
<dbReference type="Gene3D" id="3.30.43.10">
    <property type="entry name" value="Uridine Diphospho-n-acetylenolpyruvylglucosamine Reductase, domain 2"/>
    <property type="match status" value="1"/>
</dbReference>
<proteinExistence type="predicted"/>
<dbReference type="InterPro" id="IPR002346">
    <property type="entry name" value="Mopterin_DH_FAD-bd"/>
</dbReference>
<dbReference type="InterPro" id="IPR016167">
    <property type="entry name" value="FAD-bd_PCMH_sub1"/>
</dbReference>
<dbReference type="Gene3D" id="3.30.390.50">
    <property type="entry name" value="CO dehydrogenase flavoprotein, C-terminal domain"/>
    <property type="match status" value="1"/>
</dbReference>
<evidence type="ECO:0000259" key="4">
    <source>
        <dbReference type="PROSITE" id="PS51387"/>
    </source>
</evidence>
<keyword evidence="1" id="KW-0285">Flavoprotein</keyword>
<dbReference type="FunFam" id="3.30.465.10:FF:000017">
    <property type="entry name" value="Xanthine dehydrogenase, FAD binding subunit"/>
    <property type="match status" value="1"/>
</dbReference>
<dbReference type="InterPro" id="IPR016169">
    <property type="entry name" value="FAD-bd_PCMH_sub2"/>
</dbReference>
<dbReference type="Pfam" id="PF00941">
    <property type="entry name" value="FAD_binding_5"/>
    <property type="match status" value="1"/>
</dbReference>
<evidence type="ECO:0000256" key="2">
    <source>
        <dbReference type="ARBA" id="ARBA00022827"/>
    </source>
</evidence>
<dbReference type="InterPro" id="IPR016166">
    <property type="entry name" value="FAD-bd_PCMH"/>
</dbReference>
<dbReference type="InterPro" id="IPR036318">
    <property type="entry name" value="FAD-bd_PCMH-like_sf"/>
</dbReference>
<dbReference type="InterPro" id="IPR036683">
    <property type="entry name" value="CO_DH_flav_C_dom_sf"/>
</dbReference>
<dbReference type="AlphaFoldDB" id="A0A6J7CX57"/>
<reference evidence="5" key="1">
    <citation type="submission" date="2020-05" db="EMBL/GenBank/DDBJ databases">
        <authorList>
            <person name="Chiriac C."/>
            <person name="Salcher M."/>
            <person name="Ghai R."/>
            <person name="Kavagutti S V."/>
        </authorList>
    </citation>
    <scope>NUCLEOTIDE SEQUENCE</scope>
</reference>
<sequence>MIPVAFDYVRPTSIDEAVAALAAGGEDAKVMAGGQSLMPVLRLRLGAPSLIVDCSRIDEMIGIRDSGDAIVIGSATTHHAVMHDSLVNEYVSLLAKATATVADPQIRHRGTMGGSLAHADPAGDLPAVAAALDATFTIAGPGGRRSVGASDFFVDYFTTAVGDDEVLVNVSFPKRAGWGAHYEKFNRTAQAWAIVGVAATVRMDGGRIAEARIGLTNVAPMPVRARSVEAALAGAADIAAVAAAAESAADGTSPTTDIHADAEYRNHLTRVLTRRAVVKAAGW</sequence>